<dbReference type="EMBL" id="MN740306">
    <property type="protein sequence ID" value="QHT99239.1"/>
    <property type="molecule type" value="Genomic_DNA"/>
</dbReference>
<proteinExistence type="predicted"/>
<organism evidence="1">
    <name type="scientific">viral metagenome</name>
    <dbReference type="NCBI Taxonomy" id="1070528"/>
    <lineage>
        <taxon>unclassified sequences</taxon>
        <taxon>metagenomes</taxon>
        <taxon>organismal metagenomes</taxon>
    </lineage>
</organism>
<dbReference type="AlphaFoldDB" id="A0A6C0J309"/>
<protein>
    <submittedName>
        <fullName evidence="1">Uncharacterized protein</fullName>
    </submittedName>
</protein>
<accession>A0A6C0J309</accession>
<name>A0A6C0J309_9ZZZZ</name>
<reference evidence="1" key="1">
    <citation type="journal article" date="2020" name="Nature">
        <title>Giant virus diversity and host interactions through global metagenomics.</title>
        <authorList>
            <person name="Schulz F."/>
            <person name="Roux S."/>
            <person name="Paez-Espino D."/>
            <person name="Jungbluth S."/>
            <person name="Walsh D.A."/>
            <person name="Denef V.J."/>
            <person name="McMahon K.D."/>
            <person name="Konstantinidis K.T."/>
            <person name="Eloe-Fadrosh E.A."/>
            <person name="Kyrpides N.C."/>
            <person name="Woyke T."/>
        </authorList>
    </citation>
    <scope>NUCLEOTIDE SEQUENCE</scope>
    <source>
        <strain evidence="1">GVMAG-M-3300025699-48</strain>
    </source>
</reference>
<evidence type="ECO:0000313" key="1">
    <source>
        <dbReference type="EMBL" id="QHT99239.1"/>
    </source>
</evidence>
<sequence length="159" mass="18590">MNVNINTTQFITHNVSWLDTKTNIIMEGNFTKICYITPEVTMNGLYIKFPIDISTLELMDDRTQMKFNPYSNTNINIVKEFAKIEYKLLDNYIQTKQKSLKKTILLSKQLYSGFMKIYKENNQKFKPNNNSFYVKISGIWETCDECGLTYKLFGGNSIL</sequence>